<sequence length="130" mass="13912">MQQGETVEVDPVGNWQGAGDDRSRNDTAIGCCDTPNQPERATFIVLKAAGSGKIVAIESVIKVKGKAEDNHDPTKMAKPPVFASGDQSANPSPFSGYHETTVKPFTPGATEIWCTKKPGQYYGAYHLTNS</sequence>
<dbReference type="EMBL" id="JAPWTK010001392">
    <property type="protein sequence ID" value="KAJ8932674.1"/>
    <property type="molecule type" value="Genomic_DNA"/>
</dbReference>
<dbReference type="Proteomes" id="UP001162162">
    <property type="component" value="Unassembled WGS sequence"/>
</dbReference>
<proteinExistence type="predicted"/>
<feature type="region of interest" description="Disordered" evidence="1">
    <location>
        <begin position="68"/>
        <end position="99"/>
    </location>
</feature>
<feature type="region of interest" description="Disordered" evidence="1">
    <location>
        <begin position="1"/>
        <end position="33"/>
    </location>
</feature>
<accession>A0AAV8X1I6</accession>
<evidence type="ECO:0000256" key="1">
    <source>
        <dbReference type="SAM" id="MobiDB-lite"/>
    </source>
</evidence>
<name>A0AAV8X1I6_9CUCU</name>
<keyword evidence="3" id="KW-1185">Reference proteome</keyword>
<evidence type="ECO:0000313" key="2">
    <source>
        <dbReference type="EMBL" id="KAJ8932674.1"/>
    </source>
</evidence>
<organism evidence="2 3">
    <name type="scientific">Aromia moschata</name>
    <dbReference type="NCBI Taxonomy" id="1265417"/>
    <lineage>
        <taxon>Eukaryota</taxon>
        <taxon>Metazoa</taxon>
        <taxon>Ecdysozoa</taxon>
        <taxon>Arthropoda</taxon>
        <taxon>Hexapoda</taxon>
        <taxon>Insecta</taxon>
        <taxon>Pterygota</taxon>
        <taxon>Neoptera</taxon>
        <taxon>Endopterygota</taxon>
        <taxon>Coleoptera</taxon>
        <taxon>Polyphaga</taxon>
        <taxon>Cucujiformia</taxon>
        <taxon>Chrysomeloidea</taxon>
        <taxon>Cerambycidae</taxon>
        <taxon>Cerambycinae</taxon>
        <taxon>Callichromatini</taxon>
        <taxon>Aromia</taxon>
    </lineage>
</organism>
<evidence type="ECO:0000313" key="3">
    <source>
        <dbReference type="Proteomes" id="UP001162162"/>
    </source>
</evidence>
<gene>
    <name evidence="2" type="ORF">NQ318_021213</name>
</gene>
<dbReference type="AlphaFoldDB" id="A0AAV8X1I6"/>
<protein>
    <submittedName>
        <fullName evidence="2">Uncharacterized protein</fullName>
    </submittedName>
</protein>
<reference evidence="2" key="1">
    <citation type="journal article" date="2023" name="Insect Mol. Biol.">
        <title>Genome sequencing provides insights into the evolution of gene families encoding plant cell wall-degrading enzymes in longhorned beetles.</title>
        <authorList>
            <person name="Shin N.R."/>
            <person name="Okamura Y."/>
            <person name="Kirsch R."/>
            <person name="Pauchet Y."/>
        </authorList>
    </citation>
    <scope>NUCLEOTIDE SEQUENCE</scope>
    <source>
        <strain evidence="2">AMC_N1</strain>
    </source>
</reference>
<comment type="caution">
    <text evidence="2">The sequence shown here is derived from an EMBL/GenBank/DDBJ whole genome shotgun (WGS) entry which is preliminary data.</text>
</comment>